<sequence>MHVANAVASPLLTKKSRLTRSSWMQKTKEAVIVNKDNKQPSLTSRLILNICVSCCLFIQLLVILVGAENKTGLIRSTQEIEVRLVISASPKAIIIYTNIVKLLLRTAFKLIRMLNNIADAPRNSLVTGLFSIECTYVTYIITLLYPVISNASNKEVKEKGSVIRDSNSLEDEGHDVLDIDKTEILAALEAKIPKYMLLRKDAAAALKLCIRLAADLA</sequence>
<dbReference type="AlphaFoldDB" id="A0A6G1KFK0"/>
<keyword evidence="1" id="KW-0472">Membrane</keyword>
<proteinExistence type="predicted"/>
<accession>A0A6G1KFK0</accession>
<evidence type="ECO:0000256" key="1">
    <source>
        <dbReference type="SAM" id="Phobius"/>
    </source>
</evidence>
<reference evidence="2" key="1">
    <citation type="journal article" date="2020" name="Stud. Mycol.">
        <title>101 Dothideomycetes genomes: a test case for predicting lifestyles and emergence of pathogens.</title>
        <authorList>
            <person name="Haridas S."/>
            <person name="Albert R."/>
            <person name="Binder M."/>
            <person name="Bloem J."/>
            <person name="Labutti K."/>
            <person name="Salamov A."/>
            <person name="Andreopoulos B."/>
            <person name="Baker S."/>
            <person name="Barry K."/>
            <person name="Bills G."/>
            <person name="Bluhm B."/>
            <person name="Cannon C."/>
            <person name="Castanera R."/>
            <person name="Culley D."/>
            <person name="Daum C."/>
            <person name="Ezra D."/>
            <person name="Gonzalez J."/>
            <person name="Henrissat B."/>
            <person name="Kuo A."/>
            <person name="Liang C."/>
            <person name="Lipzen A."/>
            <person name="Lutzoni F."/>
            <person name="Magnuson J."/>
            <person name="Mondo S."/>
            <person name="Nolan M."/>
            <person name="Ohm R."/>
            <person name="Pangilinan J."/>
            <person name="Park H.-J."/>
            <person name="Ramirez L."/>
            <person name="Alfaro M."/>
            <person name="Sun H."/>
            <person name="Tritt A."/>
            <person name="Yoshinaga Y."/>
            <person name="Zwiers L.-H."/>
            <person name="Turgeon B."/>
            <person name="Goodwin S."/>
            <person name="Spatafora J."/>
            <person name="Crous P."/>
            <person name="Grigoriev I."/>
        </authorList>
    </citation>
    <scope>NUCLEOTIDE SEQUENCE</scope>
    <source>
        <strain evidence="2">CBS 279.74</strain>
    </source>
</reference>
<feature type="transmembrane region" description="Helical" evidence="1">
    <location>
        <begin position="46"/>
        <end position="65"/>
    </location>
</feature>
<name>A0A6G1KFK0_9PLEO</name>
<protein>
    <submittedName>
        <fullName evidence="2">Uncharacterized protein</fullName>
    </submittedName>
</protein>
<dbReference type="Proteomes" id="UP000799428">
    <property type="component" value="Unassembled WGS sequence"/>
</dbReference>
<feature type="transmembrane region" description="Helical" evidence="1">
    <location>
        <begin position="125"/>
        <end position="148"/>
    </location>
</feature>
<organism evidence="2 3">
    <name type="scientific">Pleomassaria siparia CBS 279.74</name>
    <dbReference type="NCBI Taxonomy" id="1314801"/>
    <lineage>
        <taxon>Eukaryota</taxon>
        <taxon>Fungi</taxon>
        <taxon>Dikarya</taxon>
        <taxon>Ascomycota</taxon>
        <taxon>Pezizomycotina</taxon>
        <taxon>Dothideomycetes</taxon>
        <taxon>Pleosporomycetidae</taxon>
        <taxon>Pleosporales</taxon>
        <taxon>Pleomassariaceae</taxon>
        <taxon>Pleomassaria</taxon>
    </lineage>
</organism>
<dbReference type="EMBL" id="MU005767">
    <property type="protein sequence ID" value="KAF2711252.1"/>
    <property type="molecule type" value="Genomic_DNA"/>
</dbReference>
<gene>
    <name evidence="2" type="ORF">K504DRAFT_453115</name>
</gene>
<keyword evidence="1" id="KW-1133">Transmembrane helix</keyword>
<feature type="transmembrane region" description="Helical" evidence="1">
    <location>
        <begin position="85"/>
        <end position="104"/>
    </location>
</feature>
<keyword evidence="3" id="KW-1185">Reference proteome</keyword>
<keyword evidence="1" id="KW-0812">Transmembrane</keyword>
<evidence type="ECO:0000313" key="2">
    <source>
        <dbReference type="EMBL" id="KAF2711252.1"/>
    </source>
</evidence>
<evidence type="ECO:0000313" key="3">
    <source>
        <dbReference type="Proteomes" id="UP000799428"/>
    </source>
</evidence>